<dbReference type="SUPFAM" id="SSF56436">
    <property type="entry name" value="C-type lectin-like"/>
    <property type="match status" value="1"/>
</dbReference>
<dbReference type="InterPro" id="IPR042095">
    <property type="entry name" value="SUMF_sf"/>
</dbReference>
<sequence>MAKCCTVKRDTDPNLREIELVKPWKGEKVPDSMVLLEGGEFLMGTEDKDGHISDGEGPVRKTYVDSFYLDAYAVSNARYLEFIKDTGYRTDAEKYGWSFVFLPFLPEIGRKDVKQVVRETPWWGAVEGASWLHPEGPCSSIEDRMDHPVVHVSWQDAMAFCQWSGMRLPTEAEWEFAARGGTVQKKFPWGDDLNPDGEHRCNIWQGNFPHENEAEDEFLGTAPVHTFEPNGYGLYNMTGNTWEWCSDWFSPFYPREKVYRNPQGPAQGDTKIIRGGSFLCHESYCNRYRVSARTSNTIDSSTTHMGFRCAKDSR</sequence>
<dbReference type="InterPro" id="IPR005532">
    <property type="entry name" value="SUMF_dom"/>
</dbReference>
<evidence type="ECO:0000259" key="1">
    <source>
        <dbReference type="Pfam" id="PF03781"/>
    </source>
</evidence>
<organism evidence="2 3">
    <name type="scientific">Rossellomorea oryzaecorticis</name>
    <dbReference type="NCBI Taxonomy" id="1396505"/>
    <lineage>
        <taxon>Bacteria</taxon>
        <taxon>Bacillati</taxon>
        <taxon>Bacillota</taxon>
        <taxon>Bacilli</taxon>
        <taxon>Bacillales</taxon>
        <taxon>Bacillaceae</taxon>
        <taxon>Rossellomorea</taxon>
    </lineage>
</organism>
<gene>
    <name evidence="2" type="ORF">AAEO50_02565</name>
</gene>
<dbReference type="EMBL" id="JBBYAF010000003">
    <property type="protein sequence ID" value="MEL3971149.1"/>
    <property type="molecule type" value="Genomic_DNA"/>
</dbReference>
<feature type="domain" description="Sulfatase-modifying factor enzyme-like" evidence="1">
    <location>
        <begin position="31"/>
        <end position="311"/>
    </location>
</feature>
<keyword evidence="3" id="KW-1185">Reference proteome</keyword>
<name>A0ABU9K7E0_9BACI</name>
<dbReference type="PANTHER" id="PTHR23150:SF19">
    <property type="entry name" value="FORMYLGLYCINE-GENERATING ENZYME"/>
    <property type="match status" value="1"/>
</dbReference>
<protein>
    <submittedName>
        <fullName evidence="2">Formylglycine-generating enzyme family protein</fullName>
    </submittedName>
</protein>
<dbReference type="Pfam" id="PF03781">
    <property type="entry name" value="FGE-sulfatase"/>
    <property type="match status" value="1"/>
</dbReference>
<dbReference type="InterPro" id="IPR051043">
    <property type="entry name" value="Sulfatase_Mod_Factor_Kinase"/>
</dbReference>
<evidence type="ECO:0000313" key="2">
    <source>
        <dbReference type="EMBL" id="MEL3971149.1"/>
    </source>
</evidence>
<evidence type="ECO:0000313" key="3">
    <source>
        <dbReference type="Proteomes" id="UP001389717"/>
    </source>
</evidence>
<dbReference type="InterPro" id="IPR016187">
    <property type="entry name" value="CTDL_fold"/>
</dbReference>
<comment type="caution">
    <text evidence="2">The sequence shown here is derived from an EMBL/GenBank/DDBJ whole genome shotgun (WGS) entry which is preliminary data.</text>
</comment>
<reference evidence="2 3" key="1">
    <citation type="submission" date="2024-04" db="EMBL/GenBank/DDBJ databases">
        <title>Bacillus oryzaecorticis sp. nov., a moderately halophilic bacterium isolated from rice husks.</title>
        <authorList>
            <person name="Zhu H.-S."/>
        </authorList>
    </citation>
    <scope>NUCLEOTIDE SEQUENCE [LARGE SCALE GENOMIC DNA]</scope>
    <source>
        <strain evidence="2 3">ZC255</strain>
    </source>
</reference>
<dbReference type="PANTHER" id="PTHR23150">
    <property type="entry name" value="SULFATASE MODIFYING FACTOR 1, 2"/>
    <property type="match status" value="1"/>
</dbReference>
<dbReference type="RefSeq" id="WP_341980084.1">
    <property type="nucleotide sequence ID" value="NZ_JBBYAF010000003.1"/>
</dbReference>
<proteinExistence type="predicted"/>
<dbReference type="Proteomes" id="UP001389717">
    <property type="component" value="Unassembled WGS sequence"/>
</dbReference>
<accession>A0ABU9K7E0</accession>
<dbReference type="Gene3D" id="3.90.1580.10">
    <property type="entry name" value="paralog of FGE (formylglycine-generating enzyme)"/>
    <property type="match status" value="1"/>
</dbReference>